<organism evidence="12">
    <name type="scientific">Davidia involucrata</name>
    <name type="common">Dove tree</name>
    <dbReference type="NCBI Taxonomy" id="16924"/>
    <lineage>
        <taxon>Eukaryota</taxon>
        <taxon>Viridiplantae</taxon>
        <taxon>Streptophyta</taxon>
        <taxon>Embryophyta</taxon>
        <taxon>Tracheophyta</taxon>
        <taxon>Spermatophyta</taxon>
        <taxon>Magnoliopsida</taxon>
        <taxon>eudicotyledons</taxon>
        <taxon>Gunneridae</taxon>
        <taxon>Pentapetalae</taxon>
        <taxon>asterids</taxon>
        <taxon>Cornales</taxon>
        <taxon>Nyssaceae</taxon>
        <taxon>Davidia</taxon>
    </lineage>
</organism>
<evidence type="ECO:0000256" key="4">
    <source>
        <dbReference type="ARBA" id="ARBA00022741"/>
    </source>
</evidence>
<dbReference type="Pfam" id="PF23559">
    <property type="entry name" value="WHD_DRP"/>
    <property type="match status" value="1"/>
</dbReference>
<keyword evidence="3" id="KW-0677">Repeat</keyword>
<reference evidence="12" key="1">
    <citation type="submission" date="2019-08" db="EMBL/GenBank/DDBJ databases">
        <title>Reference gene set and small RNA set construction with multiple tissues from Davidia involucrata Baill.</title>
        <authorList>
            <person name="Yang H."/>
            <person name="Zhou C."/>
            <person name="Li G."/>
            <person name="Wang J."/>
            <person name="Gao P."/>
            <person name="Wang M."/>
            <person name="Wang R."/>
            <person name="Zhao Y."/>
        </authorList>
    </citation>
    <scope>NUCLEOTIDE SEQUENCE</scope>
    <source>
        <tissue evidence="12">Mixed with DoveR01_LX</tissue>
    </source>
</reference>
<feature type="domain" description="Disease resistance N-terminal" evidence="9">
    <location>
        <begin position="12"/>
        <end position="89"/>
    </location>
</feature>
<dbReference type="GO" id="GO:0051607">
    <property type="term" value="P:defense response to virus"/>
    <property type="evidence" value="ECO:0007669"/>
    <property type="project" value="UniProtKB-ARBA"/>
</dbReference>
<dbReference type="AlphaFoldDB" id="A0A5B6ZKS7"/>
<dbReference type="InterPro" id="IPR036388">
    <property type="entry name" value="WH-like_DNA-bd_sf"/>
</dbReference>
<dbReference type="PRINTS" id="PR00364">
    <property type="entry name" value="DISEASERSIST"/>
</dbReference>
<dbReference type="PANTHER" id="PTHR23155">
    <property type="entry name" value="DISEASE RESISTANCE PROTEIN RP"/>
    <property type="match status" value="1"/>
</dbReference>
<dbReference type="Gene3D" id="1.20.5.4130">
    <property type="match status" value="1"/>
</dbReference>
<feature type="domain" description="Disease resistance protein winged helix" evidence="10">
    <location>
        <begin position="424"/>
        <end position="495"/>
    </location>
</feature>
<evidence type="ECO:0000313" key="12">
    <source>
        <dbReference type="EMBL" id="MPA44261.1"/>
    </source>
</evidence>
<sequence>MADIAVTVALFLVEKVLSSLHGQDQTVRDEVGDVINRLNTARAYLTHMEGGNEGGNDVLKDRIQQLRDVAYYIEDVLDELMLHAPRRIHRHEVFNAVHGHLHDVKHRKAIQEIPSKIEEIKRKTKDIPIFDSVIIAWAEEGGSSSSSVEHHHVTPHVLEDDEILGFEEPRKQLIRQLTEGESRREVSTISVVGPGGSGKTILVKNVYDSIIQGRQFDCHAWVRVSRSFKINELVCIMLQQFCEEPTPQSHGGADTLNMSKLRNYLQRKRYVVVLDDVWRKDDWRCIKNVLPNGSSGSKIIVTTRKADVASSCVKNSPLALNPLPWPEAWGLFCKKAFQTSCPPELEKWAHEFVKTCEGLPLAIAEVGDLLSKTKHLPIEWKKLHDSLGSEIGTHANLSIISRVFLPSYKDLPSNLRTCFLYFSIFPEDRSIKRGRLIRLWVAEGFVMGITGKTPEEVAEDCLNQLIASNLVHATNWDSDGRVRSCRVLNLVHKFIVSKSVDEKFVSILPQPTTSNSTSSSEKVRRLSIHNACTTLSQSRDFSRVRSAFLFTSPSDIGKILHNFRLLKVLDLQDSPLDKFPEDIVRLILLRYLSLRNTKIKTVPESIKMLSYLETLDLKQTRVTKLPERILLLHSLRHLLVTSHSVQGQGAEVSAGIGALTNLQKLSLVKHRKIIKDLAALTQLRKLGLTELKRKDGKDLCESIQKMKNLLTLNLSSTSKEFLDLDHMPCGPPPHLQRLYLKGLIHKLPGWISSLNDLVKIGLKWSKLQHSPLEALGLLPNLMELQMVDAFIGDELVFGAGRFKKLEILHIEQFYGLNTVLVQQGAMSQLQKLTLCKCVVLQMVPLGIDHLTHLKELILYEMPNEFISLLRNEDRETVSHIHLIHSWTLQSDQSWSFQNLP</sequence>
<dbReference type="GO" id="GO:0005524">
    <property type="term" value="F:ATP binding"/>
    <property type="evidence" value="ECO:0007669"/>
    <property type="project" value="UniProtKB-KW"/>
</dbReference>
<dbReference type="FunFam" id="3.40.50.300:FF:001091">
    <property type="entry name" value="Probable disease resistance protein At1g61300"/>
    <property type="match status" value="1"/>
</dbReference>
<keyword evidence="7" id="KW-0732">Signal</keyword>
<evidence type="ECO:0000259" key="10">
    <source>
        <dbReference type="Pfam" id="PF23559"/>
    </source>
</evidence>
<evidence type="ECO:0000259" key="11">
    <source>
        <dbReference type="Pfam" id="PF23598"/>
    </source>
</evidence>
<feature type="signal peptide" evidence="7">
    <location>
        <begin position="1"/>
        <end position="18"/>
    </location>
</feature>
<dbReference type="InterPro" id="IPR032675">
    <property type="entry name" value="LRR_dom_sf"/>
</dbReference>
<comment type="similarity">
    <text evidence="1">Belongs to the disease resistance NB-LRR family.</text>
</comment>
<dbReference type="Gene3D" id="3.80.10.10">
    <property type="entry name" value="Ribonuclease Inhibitor"/>
    <property type="match status" value="1"/>
</dbReference>
<dbReference type="InterPro" id="IPR058922">
    <property type="entry name" value="WHD_DRP"/>
</dbReference>
<dbReference type="SUPFAM" id="SSF52058">
    <property type="entry name" value="L domain-like"/>
    <property type="match status" value="1"/>
</dbReference>
<proteinExistence type="inferred from homology"/>
<evidence type="ECO:0000256" key="7">
    <source>
        <dbReference type="SAM" id="SignalP"/>
    </source>
</evidence>
<dbReference type="Gene3D" id="1.10.8.430">
    <property type="entry name" value="Helical domain of apoptotic protease-activating factors"/>
    <property type="match status" value="1"/>
</dbReference>
<evidence type="ECO:0000256" key="5">
    <source>
        <dbReference type="ARBA" id="ARBA00022821"/>
    </source>
</evidence>
<feature type="domain" description="NB-ARC" evidence="8">
    <location>
        <begin position="170"/>
        <end position="339"/>
    </location>
</feature>
<dbReference type="InterPro" id="IPR038005">
    <property type="entry name" value="RX-like_CC"/>
</dbReference>
<dbReference type="EMBL" id="GHES01013702">
    <property type="protein sequence ID" value="MPA44261.1"/>
    <property type="molecule type" value="Transcribed_RNA"/>
</dbReference>
<keyword evidence="4" id="KW-0547">Nucleotide-binding</keyword>
<dbReference type="GO" id="GO:0098542">
    <property type="term" value="P:defense response to other organism"/>
    <property type="evidence" value="ECO:0007669"/>
    <property type="project" value="TreeGrafter"/>
</dbReference>
<dbReference type="InterPro" id="IPR055414">
    <property type="entry name" value="LRR_R13L4/SHOC2-like"/>
</dbReference>
<dbReference type="InterPro" id="IPR041118">
    <property type="entry name" value="Rx_N"/>
</dbReference>
<evidence type="ECO:0000256" key="1">
    <source>
        <dbReference type="ARBA" id="ARBA00008894"/>
    </source>
</evidence>
<evidence type="ECO:0000259" key="9">
    <source>
        <dbReference type="Pfam" id="PF18052"/>
    </source>
</evidence>
<dbReference type="Pfam" id="PF23598">
    <property type="entry name" value="LRR_14"/>
    <property type="match status" value="1"/>
</dbReference>
<protein>
    <submittedName>
        <fullName evidence="12">Putative disease resistance protein RPM1-like</fullName>
    </submittedName>
</protein>
<dbReference type="InterPro" id="IPR027417">
    <property type="entry name" value="P-loop_NTPase"/>
</dbReference>
<dbReference type="InterPro" id="IPR002182">
    <property type="entry name" value="NB-ARC"/>
</dbReference>
<dbReference type="GO" id="GO:0043531">
    <property type="term" value="F:ADP binding"/>
    <property type="evidence" value="ECO:0007669"/>
    <property type="project" value="InterPro"/>
</dbReference>
<name>A0A5B6ZKS7_DAVIN</name>
<keyword evidence="5" id="KW-0611">Plant defense</keyword>
<evidence type="ECO:0000259" key="8">
    <source>
        <dbReference type="Pfam" id="PF00931"/>
    </source>
</evidence>
<gene>
    <name evidence="12" type="ORF">Din_013702</name>
</gene>
<evidence type="ECO:0000256" key="3">
    <source>
        <dbReference type="ARBA" id="ARBA00022737"/>
    </source>
</evidence>
<dbReference type="SUPFAM" id="SSF52540">
    <property type="entry name" value="P-loop containing nucleoside triphosphate hydrolases"/>
    <property type="match status" value="1"/>
</dbReference>
<keyword evidence="6" id="KW-0067">ATP-binding</keyword>
<dbReference type="InterPro" id="IPR042197">
    <property type="entry name" value="Apaf_helical"/>
</dbReference>
<dbReference type="InterPro" id="IPR044974">
    <property type="entry name" value="Disease_R_plants"/>
</dbReference>
<dbReference type="Gene3D" id="3.40.50.300">
    <property type="entry name" value="P-loop containing nucleotide triphosphate hydrolases"/>
    <property type="match status" value="1"/>
</dbReference>
<dbReference type="Pfam" id="PF00931">
    <property type="entry name" value="NB-ARC"/>
    <property type="match status" value="1"/>
</dbReference>
<dbReference type="CDD" id="cd14798">
    <property type="entry name" value="RX-CC_like"/>
    <property type="match status" value="1"/>
</dbReference>
<feature type="chain" id="PRO_5023070894" evidence="7">
    <location>
        <begin position="19"/>
        <end position="900"/>
    </location>
</feature>
<feature type="domain" description="Disease resistance R13L4/SHOC-2-like LRR" evidence="11">
    <location>
        <begin position="544"/>
        <end position="856"/>
    </location>
</feature>
<keyword evidence="2" id="KW-0433">Leucine-rich repeat</keyword>
<evidence type="ECO:0000256" key="2">
    <source>
        <dbReference type="ARBA" id="ARBA00022614"/>
    </source>
</evidence>
<dbReference type="Gene3D" id="1.10.10.10">
    <property type="entry name" value="Winged helix-like DNA-binding domain superfamily/Winged helix DNA-binding domain"/>
    <property type="match status" value="1"/>
</dbReference>
<dbReference type="Pfam" id="PF18052">
    <property type="entry name" value="Rx_N"/>
    <property type="match status" value="1"/>
</dbReference>
<dbReference type="FunFam" id="1.10.10.10:FF:000322">
    <property type="entry name" value="Probable disease resistance protein At1g63360"/>
    <property type="match status" value="1"/>
</dbReference>
<evidence type="ECO:0000256" key="6">
    <source>
        <dbReference type="ARBA" id="ARBA00022840"/>
    </source>
</evidence>
<dbReference type="PANTHER" id="PTHR23155:SF1205">
    <property type="entry name" value="DISEASE RESISTANCE PROTEIN RPM1"/>
    <property type="match status" value="1"/>
</dbReference>
<accession>A0A5B6ZKS7</accession>